<dbReference type="FunFam" id="3.30.300.30:FF:000007">
    <property type="entry name" value="4-coumarate--CoA ligase 2"/>
    <property type="match status" value="1"/>
</dbReference>
<comment type="similarity">
    <text evidence="1">Belongs to the ATP-dependent AMP-binding enzyme family.</text>
</comment>
<dbReference type="InterPro" id="IPR042099">
    <property type="entry name" value="ANL_N_sf"/>
</dbReference>
<dbReference type="InterPro" id="IPR045851">
    <property type="entry name" value="AMP-bd_C_sf"/>
</dbReference>
<organism evidence="9">
    <name type="scientific">Dryopteris fragrans</name>
    <dbReference type="NCBI Taxonomy" id="239565"/>
    <lineage>
        <taxon>Eukaryota</taxon>
        <taxon>Viridiplantae</taxon>
        <taxon>Streptophyta</taxon>
        <taxon>Embryophyta</taxon>
        <taxon>Tracheophyta</taxon>
        <taxon>Polypodiopsida</taxon>
        <taxon>Polypodiidae</taxon>
        <taxon>Polypodiales</taxon>
        <taxon>Polypodiineae</taxon>
        <taxon>Dryopteridaceae</taxon>
        <taxon>Dryopteridoideae</taxon>
        <taxon>Dryopteris</taxon>
    </lineage>
</organism>
<reference evidence="9" key="1">
    <citation type="submission" date="2013-11" db="EMBL/GenBank/DDBJ databases">
        <authorList>
            <person name="Li S."/>
            <person name="Chang Y."/>
            <person name="Hu B."/>
        </authorList>
    </citation>
    <scope>NUCLEOTIDE SEQUENCE</scope>
</reference>
<evidence type="ECO:0000256" key="6">
    <source>
        <dbReference type="ARBA" id="ARBA00034252"/>
    </source>
</evidence>
<dbReference type="FunFam" id="3.40.50.12780:FF:000003">
    <property type="entry name" value="Long-chain-fatty-acid--CoA ligase FadD"/>
    <property type="match status" value="1"/>
</dbReference>
<dbReference type="PANTHER" id="PTHR24096:SF149">
    <property type="entry name" value="AMP-BINDING DOMAIN-CONTAINING PROTEIN-RELATED"/>
    <property type="match status" value="1"/>
</dbReference>
<dbReference type="Gene3D" id="3.40.50.12780">
    <property type="entry name" value="N-terminal domain of ligase-like"/>
    <property type="match status" value="1"/>
</dbReference>
<proteinExistence type="evidence at transcript level"/>
<dbReference type="InterPro" id="IPR025110">
    <property type="entry name" value="AMP-bd_C"/>
</dbReference>
<dbReference type="Pfam" id="PF00501">
    <property type="entry name" value="AMP-binding"/>
    <property type="match status" value="1"/>
</dbReference>
<keyword evidence="3 9" id="KW-0436">Ligase</keyword>
<evidence type="ECO:0000259" key="7">
    <source>
        <dbReference type="Pfam" id="PF00501"/>
    </source>
</evidence>
<dbReference type="SUPFAM" id="SSF56801">
    <property type="entry name" value="Acetyl-CoA synthetase-like"/>
    <property type="match status" value="1"/>
</dbReference>
<dbReference type="GO" id="GO:0005524">
    <property type="term" value="F:ATP binding"/>
    <property type="evidence" value="ECO:0007669"/>
    <property type="project" value="UniProtKB-KW"/>
</dbReference>
<evidence type="ECO:0000256" key="2">
    <source>
        <dbReference type="ARBA" id="ARBA00012959"/>
    </source>
</evidence>
<feature type="domain" description="AMP-binding enzyme C-terminal" evidence="8">
    <location>
        <begin position="467"/>
        <end position="542"/>
    </location>
</feature>
<dbReference type="InterPro" id="IPR020845">
    <property type="entry name" value="AMP-binding_CS"/>
</dbReference>
<name>A0A0B4L7M5_9MONI</name>
<keyword evidence="5" id="KW-0067">ATP-binding</keyword>
<dbReference type="CDD" id="cd05904">
    <property type="entry name" value="4CL"/>
    <property type="match status" value="1"/>
</dbReference>
<evidence type="ECO:0000256" key="4">
    <source>
        <dbReference type="ARBA" id="ARBA00022741"/>
    </source>
</evidence>
<protein>
    <recommendedName>
        <fullName evidence="2">4-coumarate--CoA ligase</fullName>
        <ecNumber evidence="2">6.2.1.12</ecNumber>
    </recommendedName>
</protein>
<sequence>MAEVLPSSVPLSIPHSPAIAPSPTEYTFRSRLPDIDIPDHLTLHDYIFQQASLYPDKPCIIEHSTGKEYSYAEVESISRRIAAGLAHLGIKQGDVVMLLLPNCFEFVVLFFGISMRGAVATTANPLYKPAEIHRQVQTANVRLIVTQAAFCRKLAEECEQHIQILTIDSVVEGFQHVSVLLEADEKSFPDDVVIDSDDVIALPFSSGTTGLPKGVMLTHKSLITSVAQQVDGENPNLHFSSEDVVLCVLPLIHIFSLNSVLLCSMRAGASVAIMQRFDVVALLQFIQKHRVTVMAVVPPIVLAITKCATADQFDMSSVKKVLSGAAPMGKELEDAFRARLPNAVIGQGYGMTEAGPVLSMCSSFAKYPTPVKPGSCGTVVRNAEMKVVDTETGVSVSYNQPGEICIRGKQIMKGYLNNSEATAYTIDKDGWLHSGDVGLVDEDEEVFIVDRVKEIIKYKGYQVPPAELEAMLIGHPGIHDAAVVPELDDAAGELPVAFVVRSNGSDISEDEIKQYIAKQVVFYKRICKVYFTEVIPKSPTGKILRRELKKKLAEEAALRKSNSAS</sequence>
<evidence type="ECO:0000256" key="3">
    <source>
        <dbReference type="ARBA" id="ARBA00022598"/>
    </source>
</evidence>
<evidence type="ECO:0000313" key="9">
    <source>
        <dbReference type="EMBL" id="AHI15918.1"/>
    </source>
</evidence>
<dbReference type="PROSITE" id="PS00455">
    <property type="entry name" value="AMP_BINDING"/>
    <property type="match status" value="1"/>
</dbReference>
<dbReference type="Pfam" id="PF13193">
    <property type="entry name" value="AMP-binding_C"/>
    <property type="match status" value="1"/>
</dbReference>
<dbReference type="EMBL" id="KF836752">
    <property type="protein sequence ID" value="AHI15918.1"/>
    <property type="molecule type" value="mRNA"/>
</dbReference>
<dbReference type="PANTHER" id="PTHR24096">
    <property type="entry name" value="LONG-CHAIN-FATTY-ACID--COA LIGASE"/>
    <property type="match status" value="1"/>
</dbReference>
<dbReference type="AlphaFoldDB" id="A0A0B4L7M5"/>
<keyword evidence="4" id="KW-0547">Nucleotide-binding</keyword>
<comment type="catalytic activity">
    <reaction evidence="6">
        <text>(E)-4-coumarate + ATP + CoA = (E)-4-coumaroyl-CoA + AMP + diphosphate</text>
        <dbReference type="Rhea" id="RHEA:19641"/>
        <dbReference type="ChEBI" id="CHEBI:12876"/>
        <dbReference type="ChEBI" id="CHEBI:30616"/>
        <dbReference type="ChEBI" id="CHEBI:33019"/>
        <dbReference type="ChEBI" id="CHEBI:57287"/>
        <dbReference type="ChEBI" id="CHEBI:85008"/>
        <dbReference type="ChEBI" id="CHEBI:456215"/>
        <dbReference type="EC" id="6.2.1.12"/>
    </reaction>
    <physiologicalReaction direction="left-to-right" evidence="6">
        <dbReference type="Rhea" id="RHEA:19642"/>
    </physiologicalReaction>
</comment>
<evidence type="ECO:0000256" key="1">
    <source>
        <dbReference type="ARBA" id="ARBA00006432"/>
    </source>
</evidence>
<dbReference type="InterPro" id="IPR000873">
    <property type="entry name" value="AMP-dep_synth/lig_dom"/>
</dbReference>
<evidence type="ECO:0000259" key="8">
    <source>
        <dbReference type="Pfam" id="PF13193"/>
    </source>
</evidence>
<evidence type="ECO:0000256" key="5">
    <source>
        <dbReference type="ARBA" id="ARBA00022840"/>
    </source>
</evidence>
<dbReference type="GO" id="GO:0016207">
    <property type="term" value="F:4-coumarate-CoA ligase activity"/>
    <property type="evidence" value="ECO:0007669"/>
    <property type="project" value="UniProtKB-EC"/>
</dbReference>
<feature type="domain" description="AMP-dependent synthetase/ligase" evidence="7">
    <location>
        <begin position="48"/>
        <end position="416"/>
    </location>
</feature>
<dbReference type="Gene3D" id="3.30.300.30">
    <property type="match status" value="1"/>
</dbReference>
<accession>A0A0B4L7M5</accession>
<dbReference type="EC" id="6.2.1.12" evidence="2"/>